<gene>
    <name evidence="1" type="ORF">Krac_0429</name>
</gene>
<reference evidence="1 2" key="1">
    <citation type="journal article" date="2011" name="Stand. Genomic Sci.">
        <title>Non-contiguous finished genome sequence and contextual data of the filamentous soil bacterium Ktedonobacter racemifer type strain (SOSP1-21).</title>
        <authorList>
            <person name="Chang Y.J."/>
            <person name="Land M."/>
            <person name="Hauser L."/>
            <person name="Chertkov O."/>
            <person name="Del Rio T.G."/>
            <person name="Nolan M."/>
            <person name="Copeland A."/>
            <person name="Tice H."/>
            <person name="Cheng J.F."/>
            <person name="Lucas S."/>
            <person name="Han C."/>
            <person name="Goodwin L."/>
            <person name="Pitluck S."/>
            <person name="Ivanova N."/>
            <person name="Ovchinikova G."/>
            <person name="Pati A."/>
            <person name="Chen A."/>
            <person name="Palaniappan K."/>
            <person name="Mavromatis K."/>
            <person name="Liolios K."/>
            <person name="Brettin T."/>
            <person name="Fiebig A."/>
            <person name="Rohde M."/>
            <person name="Abt B."/>
            <person name="Goker M."/>
            <person name="Detter J.C."/>
            <person name="Woyke T."/>
            <person name="Bristow J."/>
            <person name="Eisen J.A."/>
            <person name="Markowitz V."/>
            <person name="Hugenholtz P."/>
            <person name="Kyrpides N.C."/>
            <person name="Klenk H.P."/>
            <person name="Lapidus A."/>
        </authorList>
    </citation>
    <scope>NUCLEOTIDE SEQUENCE [LARGE SCALE GENOMIC DNA]</scope>
    <source>
        <strain evidence="2">DSM 44963</strain>
    </source>
</reference>
<dbReference type="Proteomes" id="UP000004508">
    <property type="component" value="Unassembled WGS sequence"/>
</dbReference>
<organism evidence="1 2">
    <name type="scientific">Ktedonobacter racemifer DSM 44963</name>
    <dbReference type="NCBI Taxonomy" id="485913"/>
    <lineage>
        <taxon>Bacteria</taxon>
        <taxon>Bacillati</taxon>
        <taxon>Chloroflexota</taxon>
        <taxon>Ktedonobacteria</taxon>
        <taxon>Ktedonobacterales</taxon>
        <taxon>Ktedonobacteraceae</taxon>
        <taxon>Ktedonobacter</taxon>
    </lineage>
</organism>
<dbReference type="eggNOG" id="ENOG5033SV2">
    <property type="taxonomic scope" value="Bacteria"/>
</dbReference>
<dbReference type="OrthoDB" id="3390394at2"/>
<accession>D6U7P3</accession>
<evidence type="ECO:0000313" key="2">
    <source>
        <dbReference type="Proteomes" id="UP000004508"/>
    </source>
</evidence>
<name>D6U7P3_KTERA</name>
<keyword evidence="2" id="KW-1185">Reference proteome</keyword>
<dbReference type="RefSeq" id="WP_007922088.1">
    <property type="nucleotide sequence ID" value="NZ_ADVG01000005.1"/>
</dbReference>
<dbReference type="AlphaFoldDB" id="D6U7P3"/>
<sequence length="212" mass="23313">MTNIYLEVGEKKVAACALEWPGWCRFAKTEAEAMQILIVYASRYKVIALKAGLELNPGEPVVVERVQGDTTTDFGAPSAMVTSDTAPLDAATAERGVALLRAAWAILDEVVAASPNILRKGPRGGGRERDEVYRHVIEAERTYARKIGVRHKPFPPGDRNALTAMREDIASVLSQPSDGSPLAPGGWPSAYALRRIAWHVIDHIWEIEDRRE</sequence>
<dbReference type="EMBL" id="ADVG01000005">
    <property type="protein sequence ID" value="EFH79904.1"/>
    <property type="molecule type" value="Genomic_DNA"/>
</dbReference>
<evidence type="ECO:0000313" key="1">
    <source>
        <dbReference type="EMBL" id="EFH79904.1"/>
    </source>
</evidence>
<comment type="caution">
    <text evidence="1">The sequence shown here is derived from an EMBL/GenBank/DDBJ whole genome shotgun (WGS) entry which is preliminary data.</text>
</comment>
<protein>
    <submittedName>
        <fullName evidence="1">Uncharacterized protein</fullName>
    </submittedName>
</protein>
<dbReference type="InParanoid" id="D6U7P3"/>
<proteinExistence type="predicted"/>